<keyword evidence="2" id="KW-1185">Reference proteome</keyword>
<organism evidence="1 2">
    <name type="scientific">Gymnopus androsaceus JB14</name>
    <dbReference type="NCBI Taxonomy" id="1447944"/>
    <lineage>
        <taxon>Eukaryota</taxon>
        <taxon>Fungi</taxon>
        <taxon>Dikarya</taxon>
        <taxon>Basidiomycota</taxon>
        <taxon>Agaricomycotina</taxon>
        <taxon>Agaricomycetes</taxon>
        <taxon>Agaricomycetidae</taxon>
        <taxon>Agaricales</taxon>
        <taxon>Marasmiineae</taxon>
        <taxon>Omphalotaceae</taxon>
        <taxon>Gymnopus</taxon>
    </lineage>
</organism>
<name>A0A6A4I5R0_9AGAR</name>
<reference evidence="1" key="1">
    <citation type="journal article" date="2019" name="Environ. Microbiol.">
        <title>Fungal ecological strategies reflected in gene transcription - a case study of two litter decomposers.</title>
        <authorList>
            <person name="Barbi F."/>
            <person name="Kohler A."/>
            <person name="Barry K."/>
            <person name="Baskaran P."/>
            <person name="Daum C."/>
            <person name="Fauchery L."/>
            <person name="Ihrmark K."/>
            <person name="Kuo A."/>
            <person name="LaButti K."/>
            <person name="Lipzen A."/>
            <person name="Morin E."/>
            <person name="Grigoriev I.V."/>
            <person name="Henrissat B."/>
            <person name="Lindahl B."/>
            <person name="Martin F."/>
        </authorList>
    </citation>
    <scope>NUCLEOTIDE SEQUENCE</scope>
    <source>
        <strain evidence="1">JB14</strain>
    </source>
</reference>
<sequence length="137" mass="15522">MDPVPELRDAFRNWRARIENGDGAPECILFLLPEWYDNENECLLAHIIPLAKEYYNLDYDELADKLHMDDGQKGYTTTSVRFCDLDFAPSAGTDRLNAAVKALFLLVYTKTASLSHTWELSYLIVVPETEATTQSSG</sequence>
<evidence type="ECO:0000313" key="2">
    <source>
        <dbReference type="Proteomes" id="UP000799118"/>
    </source>
</evidence>
<evidence type="ECO:0000313" key="1">
    <source>
        <dbReference type="EMBL" id="KAE9404105.1"/>
    </source>
</evidence>
<proteinExistence type="predicted"/>
<gene>
    <name evidence="1" type="ORF">BT96DRAFT_973316</name>
</gene>
<protein>
    <submittedName>
        <fullName evidence="1">Uncharacterized protein</fullName>
    </submittedName>
</protein>
<dbReference type="EMBL" id="ML769419">
    <property type="protein sequence ID" value="KAE9404105.1"/>
    <property type="molecule type" value="Genomic_DNA"/>
</dbReference>
<dbReference type="Proteomes" id="UP000799118">
    <property type="component" value="Unassembled WGS sequence"/>
</dbReference>
<dbReference type="AlphaFoldDB" id="A0A6A4I5R0"/>
<accession>A0A6A4I5R0</accession>